<dbReference type="EMBL" id="GAIX01014809">
    <property type="protein sequence ID" value="JAA77751.1"/>
    <property type="molecule type" value="Transcribed_RNA"/>
</dbReference>
<dbReference type="AlphaFoldDB" id="S4NG70"/>
<organism evidence="1">
    <name type="scientific">Pararge aegeria</name>
    <name type="common">speckled wood butterfly</name>
    <dbReference type="NCBI Taxonomy" id="116150"/>
    <lineage>
        <taxon>Eukaryota</taxon>
        <taxon>Metazoa</taxon>
        <taxon>Ecdysozoa</taxon>
        <taxon>Arthropoda</taxon>
        <taxon>Hexapoda</taxon>
        <taxon>Insecta</taxon>
        <taxon>Pterygota</taxon>
        <taxon>Neoptera</taxon>
        <taxon>Endopterygota</taxon>
        <taxon>Lepidoptera</taxon>
        <taxon>Glossata</taxon>
        <taxon>Ditrysia</taxon>
        <taxon>Papilionoidea</taxon>
        <taxon>Nymphalidae</taxon>
        <taxon>Satyrinae</taxon>
        <taxon>Satyrini</taxon>
        <taxon>Parargina</taxon>
        <taxon>Pararge</taxon>
    </lineage>
</organism>
<reference evidence="1" key="1">
    <citation type="journal article" date="2013" name="BMC Genomics">
        <title>Unscrambling butterfly oogenesis.</title>
        <authorList>
            <person name="Carter J.M."/>
            <person name="Baker S.C."/>
            <person name="Pink R."/>
            <person name="Carter D.R."/>
            <person name="Collins A."/>
            <person name="Tomlin J."/>
            <person name="Gibbs M."/>
            <person name="Breuker C.J."/>
        </authorList>
    </citation>
    <scope>NUCLEOTIDE SEQUENCE</scope>
    <source>
        <tissue evidence="1">Ovary</tissue>
    </source>
</reference>
<accession>S4NG70</accession>
<sequence length="67" mass="7940">MSSRASLSLASLQISITVFSPSLKAYKIVVLTQKNYWTSFWFDLFSYHYQHFFSPMVNLYEQSLFML</sequence>
<evidence type="ECO:0000313" key="1">
    <source>
        <dbReference type="EMBL" id="JAA77751.1"/>
    </source>
</evidence>
<proteinExistence type="predicted"/>
<reference evidence="1" key="2">
    <citation type="submission" date="2013-05" db="EMBL/GenBank/DDBJ databases">
        <authorList>
            <person name="Carter J.-M."/>
            <person name="Baker S.C."/>
            <person name="Pink R."/>
            <person name="Carter D.R.F."/>
            <person name="Collins A."/>
            <person name="Tomlin J."/>
            <person name="Gibbs M."/>
            <person name="Breuker C.J."/>
        </authorList>
    </citation>
    <scope>NUCLEOTIDE SEQUENCE</scope>
    <source>
        <tissue evidence="1">Ovary</tissue>
    </source>
</reference>
<name>S4NG70_9NEOP</name>
<protein>
    <submittedName>
        <fullName evidence="1">Uncharacterized protein</fullName>
    </submittedName>
</protein>